<evidence type="ECO:0000256" key="1">
    <source>
        <dbReference type="ARBA" id="ARBA00022679"/>
    </source>
</evidence>
<dbReference type="PROSITE" id="PS51186">
    <property type="entry name" value="GNAT"/>
    <property type="match status" value="1"/>
</dbReference>
<organism evidence="4 5">
    <name type="scientific">Actinomadura graeca</name>
    <dbReference type="NCBI Taxonomy" id="2750812"/>
    <lineage>
        <taxon>Bacteria</taxon>
        <taxon>Bacillati</taxon>
        <taxon>Actinomycetota</taxon>
        <taxon>Actinomycetes</taxon>
        <taxon>Streptosporangiales</taxon>
        <taxon>Thermomonosporaceae</taxon>
        <taxon>Actinomadura</taxon>
    </lineage>
</organism>
<dbReference type="PANTHER" id="PTHR43420">
    <property type="entry name" value="ACETYLTRANSFERASE"/>
    <property type="match status" value="1"/>
</dbReference>
<keyword evidence="1" id="KW-0808">Transferase</keyword>
<evidence type="ECO:0000256" key="2">
    <source>
        <dbReference type="ARBA" id="ARBA00023315"/>
    </source>
</evidence>
<dbReference type="EMBL" id="CP059572">
    <property type="protein sequence ID" value="QXJ25827.1"/>
    <property type="molecule type" value="Genomic_DNA"/>
</dbReference>
<proteinExistence type="predicted"/>
<feature type="domain" description="N-acetyltransferase" evidence="3">
    <location>
        <begin position="1"/>
        <end position="167"/>
    </location>
</feature>
<dbReference type="Pfam" id="PF00583">
    <property type="entry name" value="Acetyltransf_1"/>
    <property type="match status" value="1"/>
</dbReference>
<accession>A0ABX8R7U8</accession>
<evidence type="ECO:0000259" key="3">
    <source>
        <dbReference type="PROSITE" id="PS51186"/>
    </source>
</evidence>
<keyword evidence="2" id="KW-0012">Acyltransferase</keyword>
<dbReference type="Gene3D" id="3.40.630.30">
    <property type="match status" value="1"/>
</dbReference>
<dbReference type="InterPro" id="IPR016181">
    <property type="entry name" value="Acyl_CoA_acyltransferase"/>
</dbReference>
<keyword evidence="5" id="KW-1185">Reference proteome</keyword>
<dbReference type="SUPFAM" id="SSF55729">
    <property type="entry name" value="Acyl-CoA N-acyltransferases (Nat)"/>
    <property type="match status" value="1"/>
</dbReference>
<evidence type="ECO:0000313" key="4">
    <source>
        <dbReference type="EMBL" id="QXJ25827.1"/>
    </source>
</evidence>
<dbReference type="PANTHER" id="PTHR43420:SF47">
    <property type="entry name" value="N-ACETYLTRANSFERASE DOMAIN-CONTAINING PROTEIN"/>
    <property type="match status" value="1"/>
</dbReference>
<reference evidence="4" key="1">
    <citation type="submission" date="2020-07" db="EMBL/GenBank/DDBJ databases">
        <authorList>
            <person name="Tarantini F.S."/>
            <person name="Hong K.W."/>
            <person name="Chan K.G."/>
        </authorList>
    </citation>
    <scope>NUCLEOTIDE SEQUENCE</scope>
    <source>
        <strain evidence="4">32-07</strain>
    </source>
</reference>
<dbReference type="InterPro" id="IPR050680">
    <property type="entry name" value="YpeA/RimI_acetyltransf"/>
</dbReference>
<evidence type="ECO:0000313" key="5">
    <source>
        <dbReference type="Proteomes" id="UP001049518"/>
    </source>
</evidence>
<dbReference type="InterPro" id="IPR000182">
    <property type="entry name" value="GNAT_dom"/>
</dbReference>
<dbReference type="CDD" id="cd04301">
    <property type="entry name" value="NAT_SF"/>
    <property type="match status" value="1"/>
</dbReference>
<gene>
    <name evidence="4" type="ORF">AGRA3207_007386</name>
</gene>
<sequence>MQIRRAGPDDVVVTGEIYVRAWQRAFVDILPQSHLDSMDVGAEASAWEPLLRPSRWPAAGALLAEDDHAAVAFAVFSAADIPGSAELATLYALPEVWGAGVGRRLLAATTQAMRRADYRNASLWVLAANRRARRFYEAAGWHWDGTVVDDPSAGLALPKLRYRCSLS</sequence>
<dbReference type="Proteomes" id="UP001049518">
    <property type="component" value="Chromosome"/>
</dbReference>
<name>A0ABX8R7U8_9ACTN</name>
<protein>
    <submittedName>
        <fullName evidence="4">GNAT family N-acetyltransferase</fullName>
    </submittedName>
</protein>